<dbReference type="InterPro" id="IPR036093">
    <property type="entry name" value="NAC_dom_sf"/>
</dbReference>
<dbReference type="GO" id="GO:0000976">
    <property type="term" value="F:transcription cis-regulatory region binding"/>
    <property type="evidence" value="ECO:0000318"/>
    <property type="project" value="GO_Central"/>
</dbReference>
<dbReference type="PANTHER" id="PTHR31079">
    <property type="entry name" value="NAC DOMAIN-CONTAINING PROTEIN 73"/>
    <property type="match status" value="1"/>
</dbReference>
<feature type="domain" description="NAC" evidence="6">
    <location>
        <begin position="123"/>
        <end position="270"/>
    </location>
</feature>
<sequence length="290" mass="32472">MVQEADSSPVATSPGQPAPSVEEETGIKLNIEDMVDLMTLLDPATGGRMLPSLDEWYDPAALAASSAWDVAKLRSRFCVPSTPVEDTQCRDLHAGARLCVSCSLDDVNLKFYDAVLDSSWPGLPRGVEFNPSDSDLLWHLAAEVGNALAERHPFINEFIKFVDDVREFICTHPQHIPGVRQDGRASYFFHRSFEPYINENDVNNCLKKIGSHRSIILDGTLMGCKEVFALYADMPSDKRSQETDWRLHQYHLQNTVKAESEIVASKIFLASRNSLCELAEETHIESEWDS</sequence>
<evidence type="ECO:0000256" key="2">
    <source>
        <dbReference type="ARBA" id="ARBA00023125"/>
    </source>
</evidence>
<evidence type="ECO:0000256" key="5">
    <source>
        <dbReference type="SAM" id="MobiDB-lite"/>
    </source>
</evidence>
<evidence type="ECO:0000259" key="6">
    <source>
        <dbReference type="PROSITE" id="PS51005"/>
    </source>
</evidence>
<reference evidence="7" key="2">
    <citation type="submission" date="2019-07" db="EMBL/GenBank/DDBJ databases">
        <authorList>
            <person name="Seetharam A."/>
            <person name="Woodhouse M."/>
            <person name="Cannon E."/>
        </authorList>
    </citation>
    <scope>NUCLEOTIDE SEQUENCE [LARGE SCALE GENOMIC DNA]</scope>
    <source>
        <strain evidence="7">cv. B73</strain>
    </source>
</reference>
<keyword evidence="2" id="KW-0238">DNA-binding</keyword>
<name>A0A804QIS4_MAIZE</name>
<keyword evidence="4" id="KW-0539">Nucleus</keyword>
<feature type="compositionally biased region" description="Polar residues" evidence="5">
    <location>
        <begin position="1"/>
        <end position="15"/>
    </location>
</feature>
<dbReference type="InParanoid" id="A0A804QIS4"/>
<evidence type="ECO:0000256" key="3">
    <source>
        <dbReference type="ARBA" id="ARBA00023163"/>
    </source>
</evidence>
<keyword evidence="3" id="KW-0804">Transcription</keyword>
<dbReference type="GO" id="GO:0003700">
    <property type="term" value="F:DNA-binding transcription factor activity"/>
    <property type="evidence" value="ECO:0007669"/>
    <property type="project" value="InterPro"/>
</dbReference>
<keyword evidence="8" id="KW-1185">Reference proteome</keyword>
<dbReference type="InterPro" id="IPR032001">
    <property type="entry name" value="SAWADEE_dom"/>
</dbReference>
<dbReference type="Proteomes" id="UP000007305">
    <property type="component" value="Chromosome 8"/>
</dbReference>
<dbReference type="Pfam" id="PF02365">
    <property type="entry name" value="NAM"/>
    <property type="match status" value="1"/>
</dbReference>
<dbReference type="GO" id="GO:0003682">
    <property type="term" value="F:chromatin binding"/>
    <property type="evidence" value="ECO:0007669"/>
    <property type="project" value="InterPro"/>
</dbReference>
<proteinExistence type="predicted"/>
<organism evidence="7 8">
    <name type="scientific">Zea mays</name>
    <name type="common">Maize</name>
    <dbReference type="NCBI Taxonomy" id="4577"/>
    <lineage>
        <taxon>Eukaryota</taxon>
        <taxon>Viridiplantae</taxon>
        <taxon>Streptophyta</taxon>
        <taxon>Embryophyta</taxon>
        <taxon>Tracheophyta</taxon>
        <taxon>Spermatophyta</taxon>
        <taxon>Magnoliopsida</taxon>
        <taxon>Liliopsida</taxon>
        <taxon>Poales</taxon>
        <taxon>Poaceae</taxon>
        <taxon>PACMAD clade</taxon>
        <taxon>Panicoideae</taxon>
        <taxon>Andropogonodae</taxon>
        <taxon>Andropogoneae</taxon>
        <taxon>Tripsacinae</taxon>
        <taxon>Zea</taxon>
    </lineage>
</organism>
<protein>
    <recommendedName>
        <fullName evidence="6">NAC domain-containing protein</fullName>
    </recommendedName>
</protein>
<dbReference type="SUPFAM" id="SSF101941">
    <property type="entry name" value="NAC domain"/>
    <property type="match status" value="1"/>
</dbReference>
<accession>A0A804QIS4</accession>
<dbReference type="AlphaFoldDB" id="A0A804QIS4"/>
<dbReference type="GO" id="GO:0005634">
    <property type="term" value="C:nucleus"/>
    <property type="evidence" value="ECO:0000318"/>
    <property type="project" value="GO_Central"/>
</dbReference>
<dbReference type="Pfam" id="PF16719">
    <property type="entry name" value="SAWADEE"/>
    <property type="match status" value="1"/>
</dbReference>
<dbReference type="GO" id="GO:0006355">
    <property type="term" value="P:regulation of DNA-templated transcription"/>
    <property type="evidence" value="ECO:0000318"/>
    <property type="project" value="GO_Central"/>
</dbReference>
<dbReference type="InterPro" id="IPR044799">
    <property type="entry name" value="SOG1-like"/>
</dbReference>
<dbReference type="Gene3D" id="2.170.150.80">
    <property type="entry name" value="NAC domain"/>
    <property type="match status" value="1"/>
</dbReference>
<dbReference type="PANTHER" id="PTHR31079:SF23">
    <property type="entry name" value="NAC DOMAIN-CONTAINING PROTEIN"/>
    <property type="match status" value="1"/>
</dbReference>
<dbReference type="InterPro" id="IPR003441">
    <property type="entry name" value="NAC-dom"/>
</dbReference>
<reference evidence="8" key="1">
    <citation type="journal article" date="2009" name="Science">
        <title>The B73 maize genome: complexity, diversity, and dynamics.</title>
        <authorList>
            <person name="Schnable P.S."/>
            <person name="Ware D."/>
            <person name="Fulton R.S."/>
            <person name="Stein J.C."/>
            <person name="Wei F."/>
            <person name="Pasternak S."/>
            <person name="Liang C."/>
            <person name="Zhang J."/>
            <person name="Fulton L."/>
            <person name="Graves T.A."/>
            <person name="Minx P."/>
            <person name="Reily A.D."/>
            <person name="Courtney L."/>
            <person name="Kruchowski S.S."/>
            <person name="Tomlinson C."/>
            <person name="Strong C."/>
            <person name="Delehaunty K."/>
            <person name="Fronick C."/>
            <person name="Courtney B."/>
            <person name="Rock S.M."/>
            <person name="Belter E."/>
            <person name="Du F."/>
            <person name="Kim K."/>
            <person name="Abbott R.M."/>
            <person name="Cotton M."/>
            <person name="Levy A."/>
            <person name="Marchetto P."/>
            <person name="Ochoa K."/>
            <person name="Jackson S.M."/>
            <person name="Gillam B."/>
            <person name="Chen W."/>
            <person name="Yan L."/>
            <person name="Higginbotham J."/>
            <person name="Cardenas M."/>
            <person name="Waligorski J."/>
            <person name="Applebaum E."/>
            <person name="Phelps L."/>
            <person name="Falcone J."/>
            <person name="Kanchi K."/>
            <person name="Thane T."/>
            <person name="Scimone A."/>
            <person name="Thane N."/>
            <person name="Henke J."/>
            <person name="Wang T."/>
            <person name="Ruppert J."/>
            <person name="Shah N."/>
            <person name="Rotter K."/>
            <person name="Hodges J."/>
            <person name="Ingenthron E."/>
            <person name="Cordes M."/>
            <person name="Kohlberg S."/>
            <person name="Sgro J."/>
            <person name="Delgado B."/>
            <person name="Mead K."/>
            <person name="Chinwalla A."/>
            <person name="Leonard S."/>
            <person name="Crouse K."/>
            <person name="Collura K."/>
            <person name="Kudrna D."/>
            <person name="Currie J."/>
            <person name="He R."/>
            <person name="Angelova A."/>
            <person name="Rajasekar S."/>
            <person name="Mueller T."/>
            <person name="Lomeli R."/>
            <person name="Scara G."/>
            <person name="Ko A."/>
            <person name="Delaney K."/>
            <person name="Wissotski M."/>
            <person name="Lopez G."/>
            <person name="Campos D."/>
            <person name="Braidotti M."/>
            <person name="Ashley E."/>
            <person name="Golser W."/>
            <person name="Kim H."/>
            <person name="Lee S."/>
            <person name="Lin J."/>
            <person name="Dujmic Z."/>
            <person name="Kim W."/>
            <person name="Talag J."/>
            <person name="Zuccolo A."/>
            <person name="Fan C."/>
            <person name="Sebastian A."/>
            <person name="Kramer M."/>
            <person name="Spiegel L."/>
            <person name="Nascimento L."/>
            <person name="Zutavern T."/>
            <person name="Miller B."/>
            <person name="Ambroise C."/>
            <person name="Muller S."/>
            <person name="Spooner W."/>
            <person name="Narechania A."/>
            <person name="Ren L."/>
            <person name="Wei S."/>
            <person name="Kumari S."/>
            <person name="Faga B."/>
            <person name="Levy M.J."/>
            <person name="McMahan L."/>
            <person name="Van Buren P."/>
            <person name="Vaughn M.W."/>
            <person name="Ying K."/>
            <person name="Yeh C.-T."/>
            <person name="Emrich S.J."/>
            <person name="Jia Y."/>
            <person name="Kalyanaraman A."/>
            <person name="Hsia A.-P."/>
            <person name="Barbazuk W.B."/>
            <person name="Baucom R.S."/>
            <person name="Brutnell T.P."/>
            <person name="Carpita N.C."/>
            <person name="Chaparro C."/>
            <person name="Chia J.-M."/>
            <person name="Deragon J.-M."/>
            <person name="Estill J.C."/>
            <person name="Fu Y."/>
            <person name="Jeddeloh J.A."/>
            <person name="Han Y."/>
            <person name="Lee H."/>
            <person name="Li P."/>
            <person name="Lisch D.R."/>
            <person name="Liu S."/>
            <person name="Liu Z."/>
            <person name="Nagel D.H."/>
            <person name="McCann M.C."/>
            <person name="SanMiguel P."/>
            <person name="Myers A.M."/>
            <person name="Nettleton D."/>
            <person name="Nguyen J."/>
            <person name="Penning B.W."/>
            <person name="Ponnala L."/>
            <person name="Schneider K.L."/>
            <person name="Schwartz D.C."/>
            <person name="Sharma A."/>
            <person name="Soderlund C."/>
            <person name="Springer N.M."/>
            <person name="Sun Q."/>
            <person name="Wang H."/>
            <person name="Waterman M."/>
            <person name="Westerman R."/>
            <person name="Wolfgruber T.K."/>
            <person name="Yang L."/>
            <person name="Yu Y."/>
            <person name="Zhang L."/>
            <person name="Zhou S."/>
            <person name="Zhu Q."/>
            <person name="Bennetzen J.L."/>
            <person name="Dawe R.K."/>
            <person name="Jiang J."/>
            <person name="Jiang N."/>
            <person name="Presting G.G."/>
            <person name="Wessler S.R."/>
            <person name="Aluru S."/>
            <person name="Martienssen R.A."/>
            <person name="Clifton S.W."/>
            <person name="McCombie W.R."/>
            <person name="Wing R.A."/>
            <person name="Wilson R.K."/>
        </authorList>
    </citation>
    <scope>NUCLEOTIDE SEQUENCE [LARGE SCALE GENOMIC DNA]</scope>
    <source>
        <strain evidence="8">cv. B73</strain>
    </source>
</reference>
<evidence type="ECO:0000256" key="4">
    <source>
        <dbReference type="ARBA" id="ARBA00023242"/>
    </source>
</evidence>
<feature type="region of interest" description="Disordered" evidence="5">
    <location>
        <begin position="1"/>
        <end position="22"/>
    </location>
</feature>
<evidence type="ECO:0000313" key="8">
    <source>
        <dbReference type="Proteomes" id="UP000007305"/>
    </source>
</evidence>
<keyword evidence="1" id="KW-0805">Transcription regulation</keyword>
<evidence type="ECO:0000256" key="1">
    <source>
        <dbReference type="ARBA" id="ARBA00023015"/>
    </source>
</evidence>
<evidence type="ECO:0000313" key="7">
    <source>
        <dbReference type="EnsemblPlants" id="Zm00001eb337360_P001"/>
    </source>
</evidence>
<reference evidence="7" key="3">
    <citation type="submission" date="2021-05" db="UniProtKB">
        <authorList>
            <consortium name="EnsemblPlants"/>
        </authorList>
    </citation>
    <scope>IDENTIFICATION</scope>
    <source>
        <strain evidence="7">cv. B73</strain>
    </source>
</reference>
<dbReference type="PROSITE" id="PS51005">
    <property type="entry name" value="NAC"/>
    <property type="match status" value="1"/>
</dbReference>
<dbReference type="EnsemblPlants" id="Zm00001eb337360_T001">
    <property type="protein sequence ID" value="Zm00001eb337360_P001"/>
    <property type="gene ID" value="Zm00001eb337360"/>
</dbReference>
<dbReference type="Gramene" id="Zm00001eb337360_T001">
    <property type="protein sequence ID" value="Zm00001eb337360_P001"/>
    <property type="gene ID" value="Zm00001eb337360"/>
</dbReference>